<evidence type="ECO:0000256" key="2">
    <source>
        <dbReference type="ARBA" id="ARBA00022884"/>
    </source>
</evidence>
<feature type="region of interest" description="Disordered" evidence="4">
    <location>
        <begin position="1"/>
        <end position="20"/>
    </location>
</feature>
<feature type="compositionally biased region" description="Basic and acidic residues" evidence="4">
    <location>
        <begin position="107"/>
        <end position="133"/>
    </location>
</feature>
<dbReference type="GO" id="GO:0006398">
    <property type="term" value="P:mRNA 3'-end processing by stem-loop binding and cleavage"/>
    <property type="evidence" value="ECO:0007669"/>
    <property type="project" value="TreeGrafter"/>
</dbReference>
<dbReference type="InterPro" id="IPR038294">
    <property type="entry name" value="SLBP_RNA_bind_sf"/>
</dbReference>
<reference evidence="6 7" key="1">
    <citation type="submission" date="2017-08" db="EMBL/GenBank/DDBJ databases">
        <title>Acidophilic green algal genome provides insights into adaptation to an acidic environment.</title>
        <authorList>
            <person name="Hirooka S."/>
            <person name="Hirose Y."/>
            <person name="Kanesaki Y."/>
            <person name="Higuchi S."/>
            <person name="Fujiwara T."/>
            <person name="Onuma R."/>
            <person name="Era A."/>
            <person name="Ohbayashi R."/>
            <person name="Uzuka A."/>
            <person name="Nozaki H."/>
            <person name="Yoshikawa H."/>
            <person name="Miyagishima S.Y."/>
        </authorList>
    </citation>
    <scope>NUCLEOTIDE SEQUENCE [LARGE SCALE GENOMIC DNA]</scope>
    <source>
        <strain evidence="6 7">NIES-2499</strain>
    </source>
</reference>
<keyword evidence="2" id="KW-0694">RNA-binding</keyword>
<gene>
    <name evidence="6" type="ORF">CEUSTIGMA_g1983.t1</name>
</gene>
<dbReference type="STRING" id="1157962.A0A250WUM5"/>
<dbReference type="EMBL" id="BEGY01000008">
    <property type="protein sequence ID" value="GAX74534.1"/>
    <property type="molecule type" value="Genomic_DNA"/>
</dbReference>
<feature type="compositionally biased region" description="Basic and acidic residues" evidence="4">
    <location>
        <begin position="158"/>
        <end position="174"/>
    </location>
</feature>
<dbReference type="GO" id="GO:0071207">
    <property type="term" value="F:histone pre-mRNA stem-loop binding"/>
    <property type="evidence" value="ECO:0007669"/>
    <property type="project" value="TreeGrafter"/>
</dbReference>
<dbReference type="GO" id="GO:0071204">
    <property type="term" value="C:histone pre-mRNA 3'end processing complex"/>
    <property type="evidence" value="ECO:0007669"/>
    <property type="project" value="TreeGrafter"/>
</dbReference>
<dbReference type="GO" id="GO:0051028">
    <property type="term" value="P:mRNA transport"/>
    <property type="evidence" value="ECO:0007669"/>
    <property type="project" value="TreeGrafter"/>
</dbReference>
<feature type="compositionally biased region" description="Polar residues" evidence="4">
    <location>
        <begin position="95"/>
        <end position="106"/>
    </location>
</feature>
<comment type="similarity">
    <text evidence="1">Belongs to the SLBP family.</text>
</comment>
<dbReference type="Gene3D" id="1.10.8.1120">
    <property type="entry name" value="Histone RNA hairpin-binding protein RNA-binding domain"/>
    <property type="match status" value="1"/>
</dbReference>
<dbReference type="Proteomes" id="UP000232323">
    <property type="component" value="Unassembled WGS sequence"/>
</dbReference>
<evidence type="ECO:0000313" key="6">
    <source>
        <dbReference type="EMBL" id="GAX74534.1"/>
    </source>
</evidence>
<protein>
    <recommendedName>
        <fullName evidence="5">Histone RNA hairpin-binding protein RNA-binding domain-containing protein</fullName>
    </recommendedName>
</protein>
<evidence type="ECO:0000259" key="5">
    <source>
        <dbReference type="Pfam" id="PF15247"/>
    </source>
</evidence>
<evidence type="ECO:0000256" key="4">
    <source>
        <dbReference type="SAM" id="MobiDB-lite"/>
    </source>
</evidence>
<organism evidence="6 7">
    <name type="scientific">Chlamydomonas eustigma</name>
    <dbReference type="NCBI Taxonomy" id="1157962"/>
    <lineage>
        <taxon>Eukaryota</taxon>
        <taxon>Viridiplantae</taxon>
        <taxon>Chlorophyta</taxon>
        <taxon>core chlorophytes</taxon>
        <taxon>Chlorophyceae</taxon>
        <taxon>CS clade</taxon>
        <taxon>Chlamydomonadales</taxon>
        <taxon>Chlamydomonadaceae</taxon>
        <taxon>Chlamydomonas</taxon>
    </lineage>
</organism>
<dbReference type="InterPro" id="IPR026502">
    <property type="entry name" value="SLBP1/SLBP2"/>
</dbReference>
<dbReference type="Pfam" id="PF15247">
    <property type="entry name" value="SLBP_RNA_bind"/>
    <property type="match status" value="1"/>
</dbReference>
<dbReference type="AlphaFoldDB" id="A0A250WUM5"/>
<proteinExistence type="inferred from homology"/>
<feature type="coiled-coil region" evidence="3">
    <location>
        <begin position="263"/>
        <end position="356"/>
    </location>
</feature>
<feature type="domain" description="Histone RNA hairpin-binding protein RNA-binding" evidence="5">
    <location>
        <begin position="24"/>
        <end position="91"/>
    </location>
</feature>
<keyword evidence="3" id="KW-0175">Coiled coil</keyword>
<feature type="region of interest" description="Disordered" evidence="4">
    <location>
        <begin position="615"/>
        <end position="640"/>
    </location>
</feature>
<dbReference type="InterPro" id="IPR029344">
    <property type="entry name" value="SLBP_RNA_bind"/>
</dbReference>
<feature type="compositionally biased region" description="Polar residues" evidence="4">
    <location>
        <begin position="134"/>
        <end position="149"/>
    </location>
</feature>
<evidence type="ECO:0000256" key="1">
    <source>
        <dbReference type="ARBA" id="ARBA00006151"/>
    </source>
</evidence>
<dbReference type="PANTHER" id="PTHR17408">
    <property type="entry name" value="HISTONE RNA HAIRPIN-BINDING PROTEIN"/>
    <property type="match status" value="1"/>
</dbReference>
<dbReference type="GO" id="GO:0005737">
    <property type="term" value="C:cytoplasm"/>
    <property type="evidence" value="ECO:0007669"/>
    <property type="project" value="TreeGrafter"/>
</dbReference>
<dbReference type="GO" id="GO:0003729">
    <property type="term" value="F:mRNA binding"/>
    <property type="evidence" value="ECO:0007669"/>
    <property type="project" value="InterPro"/>
</dbReference>
<keyword evidence="7" id="KW-1185">Reference proteome</keyword>
<dbReference type="OrthoDB" id="265795at2759"/>
<evidence type="ECO:0000313" key="7">
    <source>
        <dbReference type="Proteomes" id="UP000232323"/>
    </source>
</evidence>
<name>A0A250WUM5_9CHLO</name>
<sequence>MIAGRISEPEPGACHSPGIRSADDVHRQMQWQKQIDYGKNTLGYQNYLNLVPKELRKRGDPVTPDASQDISKKRFDGQIRAWRRSLHEYDENSNAEESTQIKSSSDSTKKRERKDISLISSEMKKGSKEHKDLCSTSPLKENIINSETYNARPHKEQRKNEPKTGNKLDGRVVPKDVPANAVDNAIFSERFIDSVHSLPEDGTRAMWDQRGSWLREEVAALTEERIYSPEKSQYWQNLVKLMFAGADACDRALRDKVESEVGIQAMSANMKAMEARTLSLEAQLKMLEDQQHIPQHAAEEALQLRSKVTVLQQEVKGQLEQIQTLSRQIQTLSMDRDAAQKRIDELLAENAVLQQQSEGRMEVIRTMMLQAEGSSSQGVSLIHENNQLQAHCKNLSVNLETNAQVIEKLIELNAELMDNLNIATASAMRAQKVQQQQQQLDPTNPSVTAADSVETLCNHTNGSLSTSYLLPLSQVTKGLIPESGASIISTILPPANPSLHTPSSMPYGSSNAMRVEGTRATSSPLSSNQNNHGLTVLSMQQSQQPLMVSMVSSTSAGSIAAGREATAAAQSSLSAAFEAFLTSGTDEEASGAHLGNVYEPKRAYADSLAMPVPLGSIPTSVREPGGHSKQQSAADTEQRRGVGGLVGGLFNYVARAGGESTS</sequence>
<dbReference type="PANTHER" id="PTHR17408:SF0">
    <property type="entry name" value="HISTONE RNA HAIRPIN-BINDING PROTEIN"/>
    <property type="match status" value="1"/>
</dbReference>
<accession>A0A250WUM5</accession>
<dbReference type="FunFam" id="1.10.8.1120:FF:000001">
    <property type="entry name" value="Histone RNA hairpin-binding protein-like"/>
    <property type="match status" value="1"/>
</dbReference>
<evidence type="ECO:0000256" key="3">
    <source>
        <dbReference type="SAM" id="Coils"/>
    </source>
</evidence>
<comment type="caution">
    <text evidence="6">The sequence shown here is derived from an EMBL/GenBank/DDBJ whole genome shotgun (WGS) entry which is preliminary data.</text>
</comment>
<feature type="region of interest" description="Disordered" evidence="4">
    <location>
        <begin position="90"/>
        <end position="174"/>
    </location>
</feature>